<dbReference type="PROSITE" id="PS00211">
    <property type="entry name" value="ABC_TRANSPORTER_1"/>
    <property type="match status" value="1"/>
</dbReference>
<feature type="domain" description="ABC transporter" evidence="10">
    <location>
        <begin position="255"/>
        <end position="500"/>
    </location>
</feature>
<dbReference type="InterPro" id="IPR050107">
    <property type="entry name" value="ABC_carbohydrate_import_ATPase"/>
</dbReference>
<evidence type="ECO:0000256" key="8">
    <source>
        <dbReference type="ARBA" id="ARBA00022967"/>
    </source>
</evidence>
<comment type="caution">
    <text evidence="11">The sequence shown here is derived from an EMBL/GenBank/DDBJ whole genome shotgun (WGS) entry which is preliminary data.</text>
</comment>
<dbReference type="PANTHER" id="PTHR43790">
    <property type="entry name" value="CARBOHYDRATE TRANSPORT ATP-BINDING PROTEIN MG119-RELATED"/>
    <property type="match status" value="1"/>
</dbReference>
<gene>
    <name evidence="11" type="ORF">AC812_16430</name>
</gene>
<dbReference type="SMART" id="SM00382">
    <property type="entry name" value="AAA"/>
    <property type="match status" value="2"/>
</dbReference>
<dbReference type="InterPro" id="IPR017871">
    <property type="entry name" value="ABC_transporter-like_CS"/>
</dbReference>
<keyword evidence="5" id="KW-0677">Repeat</keyword>
<dbReference type="CDD" id="cd03215">
    <property type="entry name" value="ABC_Carb_Monos_II"/>
    <property type="match status" value="1"/>
</dbReference>
<evidence type="ECO:0000256" key="5">
    <source>
        <dbReference type="ARBA" id="ARBA00022737"/>
    </source>
</evidence>
<dbReference type="AlphaFoldDB" id="A0A0N8GL16"/>
<dbReference type="OrthoDB" id="9771863at2"/>
<keyword evidence="9" id="KW-0472">Membrane</keyword>
<dbReference type="CDD" id="cd03216">
    <property type="entry name" value="ABC_Carb_Monos_I"/>
    <property type="match status" value="1"/>
</dbReference>
<evidence type="ECO:0000256" key="9">
    <source>
        <dbReference type="ARBA" id="ARBA00023136"/>
    </source>
</evidence>
<organism evidence="11 12">
    <name type="scientific">Bellilinea caldifistulae</name>
    <dbReference type="NCBI Taxonomy" id="360411"/>
    <lineage>
        <taxon>Bacteria</taxon>
        <taxon>Bacillati</taxon>
        <taxon>Chloroflexota</taxon>
        <taxon>Anaerolineae</taxon>
        <taxon>Anaerolineales</taxon>
        <taxon>Anaerolineaceae</taxon>
        <taxon>Bellilinea</taxon>
    </lineage>
</organism>
<dbReference type="RefSeq" id="WP_061914926.1">
    <property type="nucleotide sequence ID" value="NZ_DF967971.1"/>
</dbReference>
<keyword evidence="4" id="KW-0762">Sugar transport</keyword>
<dbReference type="STRING" id="360411.AC812_16430"/>
<evidence type="ECO:0000256" key="1">
    <source>
        <dbReference type="ARBA" id="ARBA00004202"/>
    </source>
</evidence>
<feature type="domain" description="ABC transporter" evidence="10">
    <location>
        <begin position="7"/>
        <end position="244"/>
    </location>
</feature>
<dbReference type="FunFam" id="3.40.50.300:FF:000127">
    <property type="entry name" value="Ribose import ATP-binding protein RbsA"/>
    <property type="match status" value="1"/>
</dbReference>
<keyword evidence="6" id="KW-0547">Nucleotide-binding</keyword>
<name>A0A0N8GL16_9CHLR</name>
<keyword evidence="7" id="KW-0067">ATP-binding</keyword>
<dbReference type="EMBL" id="LGHJ01000027">
    <property type="protein sequence ID" value="KPL71242.1"/>
    <property type="molecule type" value="Genomic_DNA"/>
</dbReference>
<dbReference type="PROSITE" id="PS50893">
    <property type="entry name" value="ABC_TRANSPORTER_2"/>
    <property type="match status" value="2"/>
</dbReference>
<dbReference type="Proteomes" id="UP000050514">
    <property type="component" value="Unassembled WGS sequence"/>
</dbReference>
<dbReference type="InterPro" id="IPR027417">
    <property type="entry name" value="P-loop_NTPase"/>
</dbReference>
<evidence type="ECO:0000256" key="2">
    <source>
        <dbReference type="ARBA" id="ARBA00022448"/>
    </source>
</evidence>
<dbReference type="InterPro" id="IPR003439">
    <property type="entry name" value="ABC_transporter-like_ATP-bd"/>
</dbReference>
<dbReference type="PATRIC" id="fig|360411.5.peg.2001"/>
<dbReference type="GO" id="GO:0005524">
    <property type="term" value="F:ATP binding"/>
    <property type="evidence" value="ECO:0007669"/>
    <property type="project" value="UniProtKB-KW"/>
</dbReference>
<dbReference type="GO" id="GO:0016887">
    <property type="term" value="F:ATP hydrolysis activity"/>
    <property type="evidence" value="ECO:0007669"/>
    <property type="project" value="InterPro"/>
</dbReference>
<evidence type="ECO:0000313" key="11">
    <source>
        <dbReference type="EMBL" id="KPL71242.1"/>
    </source>
</evidence>
<dbReference type="SUPFAM" id="SSF52540">
    <property type="entry name" value="P-loop containing nucleoside triphosphate hydrolases"/>
    <property type="match status" value="2"/>
</dbReference>
<keyword evidence="2" id="KW-0813">Transport</keyword>
<dbReference type="Gene3D" id="3.40.50.300">
    <property type="entry name" value="P-loop containing nucleotide triphosphate hydrolases"/>
    <property type="match status" value="2"/>
</dbReference>
<dbReference type="PANTHER" id="PTHR43790:SF3">
    <property type="entry name" value="D-ALLOSE IMPORT ATP-BINDING PROTEIN ALSA-RELATED"/>
    <property type="match status" value="1"/>
</dbReference>
<comment type="subcellular location">
    <subcellularLocation>
        <location evidence="1">Cell membrane</location>
        <topology evidence="1">Peripheral membrane protein</topology>
    </subcellularLocation>
</comment>
<dbReference type="GO" id="GO:0005886">
    <property type="term" value="C:plasma membrane"/>
    <property type="evidence" value="ECO:0007669"/>
    <property type="project" value="UniProtKB-SubCell"/>
</dbReference>
<protein>
    <recommendedName>
        <fullName evidence="10">ABC transporter domain-containing protein</fullName>
    </recommendedName>
</protein>
<keyword evidence="8" id="KW-1278">Translocase</keyword>
<sequence>MESTPLLQLTNIYKSFGGVKALSGVSLTANSGEVHAVVGENGAGKSTLMKIISGALRPDSGQIVWNGTEYTFQEPRDASKLGIAIVYQEPLYFNDLSVVENLFLGEEIKRPNGTLDWKSMTEQGVDALSRIGLPPEIIRKPMSELSLGVKQLVLIARAVQRNARLLILDEPTAILSQRETEVLFQTIHTLKENNVSILYISHRLAEIFEIADYVTVLRDGHVVMDSKVTDTNENDLINAMTGRKISTEIYIPRNFQQQDPLLSVHNLTCDGYYSNISFSIKPKQILAFYGLVGAGRSEVARTIIGEMQADFGEIIYQGRPIRPRSSRESIGLGIVYLPEDRRSQGLFFIRSIKDNISASILQNISSRIGKINSNLENSVVSQIFQKLAIKAPTIEIPVSSLSGGNQQKVVLGRNLTLKPKLLILDEPTHGIDVGTKNEIHKLIFELANQEIAIILITSDLPEALAIADTFVVMHEGRLMGILDRQEANEELILRLALGINGNNRRQDEHLILRAPLQTHNE</sequence>
<reference evidence="11 12" key="1">
    <citation type="submission" date="2015-07" db="EMBL/GenBank/DDBJ databases">
        <title>Draft genome of Bellilinea caldifistulae DSM 17877.</title>
        <authorList>
            <person name="Hemp J."/>
            <person name="Ward L.M."/>
            <person name="Pace L.A."/>
            <person name="Fischer W.W."/>
        </authorList>
    </citation>
    <scope>NUCLEOTIDE SEQUENCE [LARGE SCALE GENOMIC DNA]</scope>
    <source>
        <strain evidence="11 12">GOMI-1</strain>
    </source>
</reference>
<evidence type="ECO:0000259" key="10">
    <source>
        <dbReference type="PROSITE" id="PS50893"/>
    </source>
</evidence>
<evidence type="ECO:0000256" key="6">
    <source>
        <dbReference type="ARBA" id="ARBA00022741"/>
    </source>
</evidence>
<dbReference type="InterPro" id="IPR003593">
    <property type="entry name" value="AAA+_ATPase"/>
</dbReference>
<keyword evidence="12" id="KW-1185">Reference proteome</keyword>
<keyword evidence="3" id="KW-1003">Cell membrane</keyword>
<evidence type="ECO:0000256" key="4">
    <source>
        <dbReference type="ARBA" id="ARBA00022597"/>
    </source>
</evidence>
<evidence type="ECO:0000256" key="3">
    <source>
        <dbReference type="ARBA" id="ARBA00022475"/>
    </source>
</evidence>
<accession>A0A0N8GL16</accession>
<dbReference type="Pfam" id="PF00005">
    <property type="entry name" value="ABC_tran"/>
    <property type="match status" value="2"/>
</dbReference>
<proteinExistence type="predicted"/>
<evidence type="ECO:0000313" key="12">
    <source>
        <dbReference type="Proteomes" id="UP000050514"/>
    </source>
</evidence>
<evidence type="ECO:0000256" key="7">
    <source>
        <dbReference type="ARBA" id="ARBA00022840"/>
    </source>
</evidence>